<name>A0A3M7J4Q3_HORWE</name>
<keyword evidence="4" id="KW-0175">Coiled coil</keyword>
<dbReference type="EMBL" id="QWIT01000060">
    <property type="protein sequence ID" value="RMZ32778.1"/>
    <property type="molecule type" value="Genomic_DNA"/>
</dbReference>
<feature type="compositionally biased region" description="Low complexity" evidence="5">
    <location>
        <begin position="309"/>
        <end position="318"/>
    </location>
</feature>
<dbReference type="InterPro" id="IPR000771">
    <property type="entry name" value="FBA_II"/>
</dbReference>
<dbReference type="Proteomes" id="UP000281677">
    <property type="component" value="Unassembled WGS sequence"/>
</dbReference>
<protein>
    <recommendedName>
        <fullName evidence="6">Exocyst complex component Sec3 PIP2-binding N-terminal domain-containing protein</fullName>
    </recommendedName>
</protein>
<dbReference type="InterPro" id="IPR013785">
    <property type="entry name" value="Aldolase_TIM"/>
</dbReference>
<feature type="compositionally biased region" description="Polar residues" evidence="5">
    <location>
        <begin position="327"/>
        <end position="340"/>
    </location>
</feature>
<dbReference type="Gene3D" id="3.20.20.70">
    <property type="entry name" value="Aldolase class I"/>
    <property type="match status" value="1"/>
</dbReference>
<feature type="compositionally biased region" description="Polar residues" evidence="5">
    <location>
        <begin position="713"/>
        <end position="723"/>
    </location>
</feature>
<evidence type="ECO:0000256" key="2">
    <source>
        <dbReference type="ARBA" id="ARBA00022448"/>
    </source>
</evidence>
<evidence type="ECO:0000313" key="7">
    <source>
        <dbReference type="EMBL" id="RMZ32778.1"/>
    </source>
</evidence>
<dbReference type="GO" id="GO:0006893">
    <property type="term" value="P:Golgi to plasma membrane transport"/>
    <property type="evidence" value="ECO:0007669"/>
    <property type="project" value="TreeGrafter"/>
</dbReference>
<dbReference type="GO" id="GO:0016832">
    <property type="term" value="F:aldehyde-lyase activity"/>
    <property type="evidence" value="ECO:0007669"/>
    <property type="project" value="InterPro"/>
</dbReference>
<reference evidence="7 8" key="1">
    <citation type="journal article" date="2018" name="BMC Genomics">
        <title>Genomic evidence for intraspecific hybridization in a clonal and extremely halotolerant yeast.</title>
        <authorList>
            <person name="Gostincar C."/>
            <person name="Stajich J.E."/>
            <person name="Zupancic J."/>
            <person name="Zalar P."/>
            <person name="Gunde-Cimerman N."/>
        </authorList>
    </citation>
    <scope>NUCLEOTIDE SEQUENCE [LARGE SCALE GENOMIC DNA]</scope>
    <source>
        <strain evidence="7 8">EXF-120</strain>
    </source>
</reference>
<dbReference type="OrthoDB" id="27109at2759"/>
<gene>
    <name evidence="7" type="ORF">D0859_03064</name>
</gene>
<dbReference type="PANTHER" id="PTHR16092:SF14">
    <property type="entry name" value="EXOCYST COMPLEX COMPONENT 1 ISOFORM X1"/>
    <property type="match status" value="1"/>
</dbReference>
<feature type="compositionally biased region" description="Basic and acidic residues" evidence="5">
    <location>
        <begin position="890"/>
        <end position="902"/>
    </location>
</feature>
<dbReference type="PANTHER" id="PTHR16092">
    <property type="entry name" value="SEC3/SYNTAXIN-RELATED"/>
    <property type="match status" value="1"/>
</dbReference>
<dbReference type="VEuPathDB" id="FungiDB:BTJ68_12595"/>
<feature type="compositionally biased region" description="Polar residues" evidence="5">
    <location>
        <begin position="813"/>
        <end position="829"/>
    </location>
</feature>
<proteinExistence type="inferred from homology"/>
<dbReference type="Pfam" id="PF09763">
    <property type="entry name" value="Sec3_CC"/>
    <property type="match status" value="1"/>
</dbReference>
<dbReference type="InterPro" id="IPR048628">
    <property type="entry name" value="Sec3_C"/>
</dbReference>
<dbReference type="Pfam" id="PF01116">
    <property type="entry name" value="F_bP_aldolase"/>
    <property type="match status" value="1"/>
</dbReference>
<dbReference type="Pfam" id="PF15277">
    <property type="entry name" value="Sec3-PIP2_bind"/>
    <property type="match status" value="1"/>
</dbReference>
<dbReference type="InterPro" id="IPR028258">
    <property type="entry name" value="Sec3-PIP2_bind"/>
</dbReference>
<comment type="similarity">
    <text evidence="1">Belongs to the SEC3 family.</text>
</comment>
<evidence type="ECO:0000256" key="3">
    <source>
        <dbReference type="ARBA" id="ARBA00022483"/>
    </source>
</evidence>
<feature type="compositionally biased region" description="Basic and acidic residues" evidence="5">
    <location>
        <begin position="664"/>
        <end position="676"/>
    </location>
</feature>
<dbReference type="GO" id="GO:0008270">
    <property type="term" value="F:zinc ion binding"/>
    <property type="evidence" value="ECO:0007669"/>
    <property type="project" value="InterPro"/>
</dbReference>
<evidence type="ECO:0000259" key="6">
    <source>
        <dbReference type="SMART" id="SM01313"/>
    </source>
</evidence>
<feature type="region of interest" description="Disordered" evidence="5">
    <location>
        <begin position="289"/>
        <end position="374"/>
    </location>
</feature>
<dbReference type="SUPFAM" id="SSF51569">
    <property type="entry name" value="Aldolase"/>
    <property type="match status" value="1"/>
</dbReference>
<feature type="compositionally biased region" description="Low complexity" evidence="5">
    <location>
        <begin position="341"/>
        <end position="351"/>
    </location>
</feature>
<sequence length="2013" mass="219387">MVAKPTNNRAKAIVDAAAAGGWCVPAMCLYNLEGIIASVRAAEAKKSPLLIQLFPWAVEYADGLLVHAAAEAAKKAKVPVAVHMDHCQSPEMVKRAADLGGFDGIMVDMSHYEKEENLKLTTELTEYCHARGIITEAEPGRINGGEDGVSDTAELEGILTTPEQAQQFISTGIDWLAPAYGNVHGKYGPKGPQLQYDRLKSIRESTKGQVELVLHGAGMEYFGTDNGKLIQENVSYGIAKANINDIVNAPYMDYLQQNAGKVGLTKLIEEATSVMQKETEKCMDWCKSSGQAGSVKTASHAGRRVKADATTTAATTTTMSRPPANQFGGNQMQSGHPRNMSSGSHPSSHSHLATPTQSMRPTSPNANPPPGAMSRAERFEDEKRRIIESCFSKTDANGQLAESYITHIRITEDAAHPSSPPPPDSSGSNKKPRLIIIAVRSTGRVRMHKARENNNGSFSIGKTWNLEELTAIEAYANCPNPPRSNREADWRQWAGAVGFTVTITKPYYWQAGTSKEKDFFIASTVKIYRKYTKGQVPELKGFDDPTRSQILGLPAGAAGPPPVPLHAQDRRGELAGSGISPGRRAERRDEAPNDMAPPQPPFAQRDQSRDGSRYRGSPGPPPSVHDPPRQGSDTSGSRQESPAPGPRLGPPGGGPRSAVSQEQMRARSRDEYRPGPEYRPVTSPTPAHDRSARNASELQGLPPPGTSFEKPRSQSPSVASTGSGREAMPKALQPSGGQRSASQQRSQRPSVETSSSERHAEPALNGNGAQSGAHLFNATRQRWMAHPQHQQESAPQRPPTATSTPASASFSSEHLNSTDQNSQTASQEPSPAGIDLDDAATVGAVSGYFGPGHATADPMEEGPPTPKHQIQPFAQEPTSPPTPERSKRRPPLDGRNRSEMSADMRPAPLKQSSVREDGSRHGTPRDFEKADESASNIRPLSVDKRRPGSPESQEDKMAMPGAFSPNPSPLGGTPAAATPSEEKEQPSATVSSQPRIEAADQSSAHEQDIDKEASDDFRPGLGPMFKKNQVRNKFLKAANAASAFKPRPGGAAEKILKAKAEREAGVDTNEIDGVSGFVPRPGAPVQKESTTNHEVAPDDLAVRKTDEPALGPLDQANAAGEDPQREVVAPQVEVSAPLSPSLDGHTPHQPVELKDEQPGEHLQTPDQVQKDHDEAERDAEEALFENREVRKPHAKAKRRSNQQERNLAALGIERSLMEGVGLDFDAILADFGWGDGSLAPKQLGSMEADLRREAARLEAGSWLSSSDMQREEKVQQVESLLDKAIQECDELEGLLTLYSVELGSLNDDVAFIEAQSQGLQVQSANQKLLHRELEGLVETMSLDRRVLEPVRYGDLGEFTSLEHVESCIGRLYQALLTMDPSIRTSNGASGRPASSRSADALGEVSSMKALREKKEVYVREATAFCQRLMQHCDYTFTTSISEAKSNVLKAGSGGAKRLNKDAIEDARKAMWPYSPLILFAKELSPPAWSTVLRLYYQQAQPMYSDAFKENLVGWKRSARKPSPEDAAILFTSAEKDEASAGSSSLAAARKLTVKRSQTLAKTLRGTGGGKTSADGRQGFPGSGAHAMNAEVFAGAMDEMAPLVSQEQNFIVELFHVSSLENVDFLDSITNMPPHARHGANLLAPRPMDPNREMAKKVANVMDEIFAFYAQEMRELLEWSVVTDPIQGVGVMACLSKHAFYLQETNQEFLLQMLDQLISKLQNLWTKFVDDQIRAVEDTKVKIKKRKGVISFIKIFPHFSAAVENVFAAVAREDYEGPAQSMMEVRRLVDDAYVRINKAMFDSLKVIAKESPSAGTQAQQVTRGAVGDDSEDKEMLNYHVLLIENMNHYLEEVDDGGRPGVLADWKDLANSERAEALNGYVGRVIRRPLGKLLDFLDSIESLLATHPNNPMTIASRPSYSRKAARNLLSQYDSKEVRRGIDTLRKRIEKHFGDADEDAISHKLIALVSKTCQAAYERAIDRMDRVVSQVYPTAEGEKSVEIDFSKTDVQAGFRR</sequence>
<feature type="compositionally biased region" description="Basic and acidic residues" evidence="5">
    <location>
        <begin position="941"/>
        <end position="957"/>
    </location>
</feature>
<evidence type="ECO:0000256" key="5">
    <source>
        <dbReference type="SAM" id="MobiDB-lite"/>
    </source>
</evidence>
<feature type="domain" description="Exocyst complex component Sec3 PIP2-binding N-terminal" evidence="6">
    <location>
        <begin position="428"/>
        <end position="531"/>
    </location>
</feature>
<comment type="caution">
    <text evidence="7">The sequence shown here is derived from an EMBL/GenBank/DDBJ whole genome shotgun (WGS) entry which is preliminary data.</text>
</comment>
<dbReference type="GO" id="GO:0006887">
    <property type="term" value="P:exocytosis"/>
    <property type="evidence" value="ECO:0007669"/>
    <property type="project" value="UniProtKB-KW"/>
</dbReference>
<feature type="compositionally biased region" description="Polar residues" evidence="5">
    <location>
        <begin position="631"/>
        <end position="640"/>
    </location>
</feature>
<evidence type="ECO:0000313" key="8">
    <source>
        <dbReference type="Proteomes" id="UP000281677"/>
    </source>
</evidence>
<dbReference type="GO" id="GO:0005886">
    <property type="term" value="C:plasma membrane"/>
    <property type="evidence" value="ECO:0007669"/>
    <property type="project" value="TreeGrafter"/>
</dbReference>
<dbReference type="Gene3D" id="2.30.29.90">
    <property type="match status" value="1"/>
</dbReference>
<dbReference type="CDD" id="cd00947">
    <property type="entry name" value="TBP_aldolase_IIB"/>
    <property type="match status" value="1"/>
</dbReference>
<feature type="region of interest" description="Disordered" evidence="5">
    <location>
        <begin position="537"/>
        <end position="1028"/>
    </location>
</feature>
<dbReference type="CDD" id="cd13315">
    <property type="entry name" value="PH_Sec3"/>
    <property type="match status" value="1"/>
</dbReference>
<dbReference type="GO" id="GO:0005975">
    <property type="term" value="P:carbohydrate metabolic process"/>
    <property type="evidence" value="ECO:0007669"/>
    <property type="project" value="InterPro"/>
</dbReference>
<organism evidence="7 8">
    <name type="scientific">Hortaea werneckii</name>
    <name type="common">Black yeast</name>
    <name type="synonym">Cladosporium werneckii</name>
    <dbReference type="NCBI Taxonomy" id="91943"/>
    <lineage>
        <taxon>Eukaryota</taxon>
        <taxon>Fungi</taxon>
        <taxon>Dikarya</taxon>
        <taxon>Ascomycota</taxon>
        <taxon>Pezizomycotina</taxon>
        <taxon>Dothideomycetes</taxon>
        <taxon>Dothideomycetidae</taxon>
        <taxon>Mycosphaerellales</taxon>
        <taxon>Teratosphaeriaceae</taxon>
        <taxon>Hortaea</taxon>
    </lineage>
</organism>
<feature type="compositionally biased region" description="Low complexity" evidence="5">
    <location>
        <begin position="733"/>
        <end position="750"/>
    </location>
</feature>
<feature type="compositionally biased region" description="Basic and acidic residues" evidence="5">
    <location>
        <begin position="1003"/>
        <end position="1018"/>
    </location>
</feature>
<feature type="region of interest" description="Disordered" evidence="5">
    <location>
        <begin position="413"/>
        <end position="432"/>
    </location>
</feature>
<evidence type="ECO:0000256" key="4">
    <source>
        <dbReference type="ARBA" id="ARBA00023054"/>
    </source>
</evidence>
<dbReference type="VEuPathDB" id="FungiDB:BTJ68_12596"/>
<feature type="compositionally biased region" description="Polar residues" evidence="5">
    <location>
        <begin position="353"/>
        <end position="365"/>
    </location>
</feature>
<feature type="compositionally biased region" description="Low complexity" evidence="5">
    <location>
        <begin position="793"/>
        <end position="812"/>
    </location>
</feature>
<keyword evidence="3" id="KW-0268">Exocytosis</keyword>
<feature type="compositionally biased region" description="Pro residues" evidence="5">
    <location>
        <begin position="643"/>
        <end position="653"/>
    </location>
</feature>
<dbReference type="GO" id="GO:0005546">
    <property type="term" value="F:phosphatidylinositol-4,5-bisphosphate binding"/>
    <property type="evidence" value="ECO:0007669"/>
    <property type="project" value="TreeGrafter"/>
</dbReference>
<feature type="compositionally biased region" description="Basic and acidic residues" evidence="5">
    <location>
        <begin position="913"/>
        <end position="932"/>
    </location>
</feature>
<dbReference type="GO" id="GO:0000145">
    <property type="term" value="C:exocyst"/>
    <property type="evidence" value="ECO:0007669"/>
    <property type="project" value="InterPro"/>
</dbReference>
<dbReference type="Pfam" id="PF20654">
    <property type="entry name" value="Sec3_C-term"/>
    <property type="match status" value="1"/>
</dbReference>
<feature type="region of interest" description="Disordered" evidence="5">
    <location>
        <begin position="1061"/>
        <end position="1202"/>
    </location>
</feature>
<dbReference type="SMART" id="SM01313">
    <property type="entry name" value="Sec3-PIP2_bind"/>
    <property type="match status" value="1"/>
</dbReference>
<dbReference type="InterPro" id="IPR019160">
    <property type="entry name" value="Sec3_CC"/>
</dbReference>
<dbReference type="FunFam" id="2.30.29.90:FF:000003">
    <property type="entry name" value="Exocyst complex component Sec3"/>
    <property type="match status" value="1"/>
</dbReference>
<evidence type="ECO:0000256" key="1">
    <source>
        <dbReference type="ARBA" id="ARBA00006518"/>
    </source>
</evidence>
<keyword evidence="2" id="KW-0813">Transport</keyword>
<feature type="compositionally biased region" description="Polar residues" evidence="5">
    <location>
        <begin position="986"/>
        <end position="1002"/>
    </location>
</feature>
<accession>A0A3M7J4Q3</accession>